<dbReference type="EMBL" id="JAOVZO020000003">
    <property type="protein sequence ID" value="MDC8011567.1"/>
    <property type="molecule type" value="Genomic_DNA"/>
</dbReference>
<keyword evidence="1" id="KW-0812">Transmembrane</keyword>
<keyword evidence="1" id="KW-1133">Transmembrane helix</keyword>
<sequence length="55" mass="6036">MTSLGYIVLFLAGVLGYAALLYRVLHRRAPLRDIATHAAMEHLSAAQAGRTRDAR</sequence>
<name>A0A9X3YHC4_9GAMM</name>
<accession>A0A9X3YHC4</accession>
<keyword evidence="3" id="KW-1185">Reference proteome</keyword>
<dbReference type="RefSeq" id="WP_263542783.1">
    <property type="nucleotide sequence ID" value="NZ_JAOVZO020000003.1"/>
</dbReference>
<evidence type="ECO:0000313" key="3">
    <source>
        <dbReference type="Proteomes" id="UP001139971"/>
    </source>
</evidence>
<feature type="transmembrane region" description="Helical" evidence="1">
    <location>
        <begin position="6"/>
        <end position="25"/>
    </location>
</feature>
<organism evidence="2 3">
    <name type="scientific">Tahibacter soli</name>
    <dbReference type="NCBI Taxonomy" id="2983605"/>
    <lineage>
        <taxon>Bacteria</taxon>
        <taxon>Pseudomonadati</taxon>
        <taxon>Pseudomonadota</taxon>
        <taxon>Gammaproteobacteria</taxon>
        <taxon>Lysobacterales</taxon>
        <taxon>Rhodanobacteraceae</taxon>
        <taxon>Tahibacter</taxon>
    </lineage>
</organism>
<reference evidence="2" key="1">
    <citation type="submission" date="2023-02" db="EMBL/GenBank/DDBJ databases">
        <title>Tahibacter soli sp. nov. isolated from soil.</title>
        <authorList>
            <person name="Baek J.H."/>
            <person name="Lee J.K."/>
            <person name="Choi D.G."/>
            <person name="Jeon C.O."/>
        </authorList>
    </citation>
    <scope>NUCLEOTIDE SEQUENCE</scope>
    <source>
        <strain evidence="2">BL</strain>
    </source>
</reference>
<dbReference type="Proteomes" id="UP001139971">
    <property type="component" value="Unassembled WGS sequence"/>
</dbReference>
<dbReference type="AlphaFoldDB" id="A0A9X3YHC4"/>
<comment type="caution">
    <text evidence="2">The sequence shown here is derived from an EMBL/GenBank/DDBJ whole genome shotgun (WGS) entry which is preliminary data.</text>
</comment>
<proteinExistence type="predicted"/>
<evidence type="ECO:0000256" key="1">
    <source>
        <dbReference type="SAM" id="Phobius"/>
    </source>
</evidence>
<evidence type="ECO:0000313" key="2">
    <source>
        <dbReference type="EMBL" id="MDC8011567.1"/>
    </source>
</evidence>
<gene>
    <name evidence="2" type="ORF">OD750_003300</name>
</gene>
<keyword evidence="1" id="KW-0472">Membrane</keyword>
<protein>
    <submittedName>
        <fullName evidence="2">Uncharacterized protein</fullName>
    </submittedName>
</protein>